<dbReference type="PROSITE" id="PS50994">
    <property type="entry name" value="INTEGRASE"/>
    <property type="match status" value="1"/>
</dbReference>
<dbReference type="PANTHER" id="PTHR33064">
    <property type="entry name" value="POL PROTEIN"/>
    <property type="match status" value="1"/>
</dbReference>
<dbReference type="EMBL" id="KZ510324">
    <property type="protein sequence ID" value="PKU33224.1"/>
    <property type="molecule type" value="Genomic_DNA"/>
</dbReference>
<dbReference type="GO" id="GO:0015074">
    <property type="term" value="P:DNA integration"/>
    <property type="evidence" value="ECO:0007669"/>
    <property type="project" value="InterPro"/>
</dbReference>
<dbReference type="InterPro" id="IPR043502">
    <property type="entry name" value="DNA/RNA_pol_sf"/>
</dbReference>
<evidence type="ECO:0000313" key="3">
    <source>
        <dbReference type="EMBL" id="PKU33224.1"/>
    </source>
</evidence>
<evidence type="ECO:0000259" key="2">
    <source>
        <dbReference type="PROSITE" id="PS50994"/>
    </source>
</evidence>
<feature type="region of interest" description="Disordered" evidence="1">
    <location>
        <begin position="385"/>
        <end position="408"/>
    </location>
</feature>
<dbReference type="SUPFAM" id="SSF56672">
    <property type="entry name" value="DNA/RNA polymerases"/>
    <property type="match status" value="1"/>
</dbReference>
<name>A0A2I0THE9_LIMLA</name>
<dbReference type="PANTHER" id="PTHR33064:SF29">
    <property type="entry name" value="PEPTIDASE A2 DOMAIN-CONTAINING PROTEIN-RELATED"/>
    <property type="match status" value="1"/>
</dbReference>
<proteinExistence type="predicted"/>
<keyword evidence="4" id="KW-1185">Reference proteome</keyword>
<accession>A0A2I0THE9</accession>
<dbReference type="InterPro" id="IPR036397">
    <property type="entry name" value="RNaseH_sf"/>
</dbReference>
<feature type="domain" description="Integrase catalytic" evidence="2">
    <location>
        <begin position="275"/>
        <end position="408"/>
    </location>
</feature>
<dbReference type="Pfam" id="PF00665">
    <property type="entry name" value="rve"/>
    <property type="match status" value="1"/>
</dbReference>
<dbReference type="InterPro" id="IPR051320">
    <property type="entry name" value="Viral_Replic_Matur_Polypro"/>
</dbReference>
<dbReference type="OrthoDB" id="9950135at2759"/>
<dbReference type="Proteomes" id="UP000233556">
    <property type="component" value="Unassembled WGS sequence"/>
</dbReference>
<evidence type="ECO:0000313" key="4">
    <source>
        <dbReference type="Proteomes" id="UP000233556"/>
    </source>
</evidence>
<dbReference type="SUPFAM" id="SSF53098">
    <property type="entry name" value="Ribonuclease H-like"/>
    <property type="match status" value="1"/>
</dbReference>
<feature type="compositionally biased region" description="Basic and acidic residues" evidence="1">
    <location>
        <begin position="396"/>
        <end position="408"/>
    </location>
</feature>
<dbReference type="Gene3D" id="3.30.420.10">
    <property type="entry name" value="Ribonuclease H-like superfamily/Ribonuclease H"/>
    <property type="match status" value="1"/>
</dbReference>
<dbReference type="InterPro" id="IPR001584">
    <property type="entry name" value="Integrase_cat-core"/>
</dbReference>
<reference evidence="4" key="1">
    <citation type="submission" date="2017-11" db="EMBL/GenBank/DDBJ databases">
        <authorList>
            <person name="Lima N.C."/>
            <person name="Parody-Merino A.M."/>
            <person name="Battley P.F."/>
            <person name="Fidler A.E."/>
            <person name="Prosdocimi F."/>
        </authorList>
    </citation>
    <scope>NUCLEOTIDE SEQUENCE [LARGE SCALE GENOMIC DNA]</scope>
</reference>
<protein>
    <recommendedName>
        <fullName evidence="2">Integrase catalytic domain-containing protein</fullName>
    </recommendedName>
</protein>
<dbReference type="InterPro" id="IPR012337">
    <property type="entry name" value="RNaseH-like_sf"/>
</dbReference>
<dbReference type="InterPro" id="IPR043128">
    <property type="entry name" value="Rev_trsase/Diguanyl_cyclase"/>
</dbReference>
<organism evidence="3 4">
    <name type="scientific">Limosa lapponica baueri</name>
    <dbReference type="NCBI Taxonomy" id="1758121"/>
    <lineage>
        <taxon>Eukaryota</taxon>
        <taxon>Metazoa</taxon>
        <taxon>Chordata</taxon>
        <taxon>Craniata</taxon>
        <taxon>Vertebrata</taxon>
        <taxon>Euteleostomi</taxon>
        <taxon>Archelosauria</taxon>
        <taxon>Archosauria</taxon>
        <taxon>Dinosauria</taxon>
        <taxon>Saurischia</taxon>
        <taxon>Theropoda</taxon>
        <taxon>Coelurosauria</taxon>
        <taxon>Aves</taxon>
        <taxon>Neognathae</taxon>
        <taxon>Neoaves</taxon>
        <taxon>Charadriiformes</taxon>
        <taxon>Scolopacidae</taxon>
        <taxon>Limosa</taxon>
    </lineage>
</organism>
<dbReference type="AlphaFoldDB" id="A0A2I0THE9"/>
<sequence length="408" mass="46447">MIFSDLDNLQTSLDPDALQITGPVWRKWKLICQLESQGVISKTRSPFNSPIWPVRKPNGKWRLTVDYRGLNQVAPPLNAAVPDMLQLHYELESKEVKGPAQEIQFLAIKWQDGRRQIPKDVINKITAMSPPTNKKETQTFLGIVGFWRMHIPGYSQIVSPLYEVTRKKNDFKWGPEQQSAFEQIKREIVHAVALGPVQTGQDLDCNASNFKELIRISFICISQRKILRNLRQPLMPERHSLTALEERARLLFSGKMPHIASVSCCFLHRLDPILVDCSPLNELWQTDVTHISAFGVFRFVHVTVDTFSGFIVASAHRGEKAKDVCRHWLCAIAVLSIPQKIKTDNGPGYIARWTKTFLAEWGILHITGPYWLPARNIKPANTIQKDAESVEDVSQSEDKKEDSNLPQV</sequence>
<dbReference type="FunFam" id="3.30.70.270:FF:000020">
    <property type="entry name" value="Transposon Tf2-6 polyprotein-like Protein"/>
    <property type="match status" value="1"/>
</dbReference>
<evidence type="ECO:0000256" key="1">
    <source>
        <dbReference type="SAM" id="MobiDB-lite"/>
    </source>
</evidence>
<gene>
    <name evidence="3" type="ORF">llap_16472</name>
</gene>
<dbReference type="Gene3D" id="3.30.70.270">
    <property type="match status" value="2"/>
</dbReference>
<dbReference type="GO" id="GO:0003676">
    <property type="term" value="F:nucleic acid binding"/>
    <property type="evidence" value="ECO:0007669"/>
    <property type="project" value="InterPro"/>
</dbReference>
<dbReference type="Gene3D" id="3.10.10.10">
    <property type="entry name" value="HIV Type 1 Reverse Transcriptase, subunit A, domain 1"/>
    <property type="match status" value="1"/>
</dbReference>
<reference evidence="4" key="2">
    <citation type="submission" date="2017-12" db="EMBL/GenBank/DDBJ databases">
        <title>Genome sequence of the Bar-tailed Godwit (Limosa lapponica baueri).</title>
        <authorList>
            <person name="Lima N.C.B."/>
            <person name="Parody-Merino A.M."/>
            <person name="Battley P.F."/>
            <person name="Fidler A.E."/>
            <person name="Prosdocimi F."/>
        </authorList>
    </citation>
    <scope>NUCLEOTIDE SEQUENCE [LARGE SCALE GENOMIC DNA]</scope>
</reference>